<dbReference type="EMBL" id="JACJID010000007">
    <property type="protein sequence ID" value="MBA8930859.1"/>
    <property type="molecule type" value="Genomic_DNA"/>
</dbReference>
<gene>
    <name evidence="2" type="ORF">BC739_008106</name>
</gene>
<organism evidence="2 3">
    <name type="scientific">Kutzneria viridogrisea</name>
    <dbReference type="NCBI Taxonomy" id="47990"/>
    <lineage>
        <taxon>Bacteria</taxon>
        <taxon>Bacillati</taxon>
        <taxon>Actinomycetota</taxon>
        <taxon>Actinomycetes</taxon>
        <taxon>Pseudonocardiales</taxon>
        <taxon>Pseudonocardiaceae</taxon>
        <taxon>Kutzneria</taxon>
    </lineage>
</organism>
<name>A0ABR6BVB5_9PSEU</name>
<dbReference type="Gene3D" id="2.60.120.860">
    <property type="match status" value="1"/>
</dbReference>
<dbReference type="InterPro" id="IPR054738">
    <property type="entry name" value="Siphovirus-type_tail_C"/>
</dbReference>
<reference evidence="2 3" key="1">
    <citation type="submission" date="2020-08" db="EMBL/GenBank/DDBJ databases">
        <title>Genomic Encyclopedia of Archaeal and Bacterial Type Strains, Phase II (KMG-II): from individual species to whole genera.</title>
        <authorList>
            <person name="Goeker M."/>
        </authorList>
    </citation>
    <scope>NUCLEOTIDE SEQUENCE [LARGE SCALE GENOMIC DNA]</scope>
    <source>
        <strain evidence="2 3">DSM 43850</strain>
    </source>
</reference>
<protein>
    <recommendedName>
        <fullName evidence="1">Siphovirus-type tail component C-terminal domain-containing protein</fullName>
    </recommendedName>
</protein>
<dbReference type="RefSeq" id="WP_182840102.1">
    <property type="nucleotide sequence ID" value="NZ_BAAABQ010000018.1"/>
</dbReference>
<evidence type="ECO:0000259" key="1">
    <source>
        <dbReference type="Pfam" id="PF22768"/>
    </source>
</evidence>
<sequence>MTYTPLQLPVFAVDQWAGNTVDPDGVEWWVTREEGWSSTPDIRLDLVNKARADGAFDAPGYRAPRVITLEGVALAPSWEAREMAKNRLAAVLADATTLGVLRVQEQLFTRQVRARLSGPAKMADRTRTTFQWSLQLTAPNPVRLSAQTYQASCGLAQQGPGLSFPAHFPLDFGSGAGGSLLLTNQGSAVSLPQWWVYGPCDYPVITNTATGRSLAFDLTLGEGEPLKVDVAARTVTLGGANRRATLRPGSTWFGLPAYQQTPIAFSAAAPSGTAQLTAYWSDAWI</sequence>
<comment type="caution">
    <text evidence="2">The sequence shown here is derived from an EMBL/GenBank/DDBJ whole genome shotgun (WGS) entry which is preliminary data.</text>
</comment>
<proteinExistence type="predicted"/>
<feature type="domain" description="Siphovirus-type tail component C-terminal" evidence="1">
    <location>
        <begin position="198"/>
        <end position="284"/>
    </location>
</feature>
<evidence type="ECO:0000313" key="2">
    <source>
        <dbReference type="EMBL" id="MBA8930859.1"/>
    </source>
</evidence>
<accession>A0ABR6BVB5</accession>
<dbReference type="Pfam" id="PF22768">
    <property type="entry name" value="SPP1_Dit"/>
    <property type="match status" value="1"/>
</dbReference>
<evidence type="ECO:0000313" key="3">
    <source>
        <dbReference type="Proteomes" id="UP000517916"/>
    </source>
</evidence>
<keyword evidence="3" id="KW-1185">Reference proteome</keyword>
<dbReference type="Proteomes" id="UP000517916">
    <property type="component" value="Unassembled WGS sequence"/>
</dbReference>